<feature type="chain" id="PRO_5035905116" description="LRRNT domain-containing protein" evidence="3">
    <location>
        <begin position="18"/>
        <end position="484"/>
    </location>
</feature>
<dbReference type="InterPro" id="IPR001611">
    <property type="entry name" value="Leu-rich_rpt"/>
</dbReference>
<dbReference type="EMBL" id="CAJHNH020000783">
    <property type="protein sequence ID" value="CAG5119861.1"/>
    <property type="molecule type" value="Genomic_DNA"/>
</dbReference>
<dbReference type="SMART" id="SM00369">
    <property type="entry name" value="LRR_TYP"/>
    <property type="match status" value="6"/>
</dbReference>
<evidence type="ECO:0000313" key="5">
    <source>
        <dbReference type="Proteomes" id="UP000678393"/>
    </source>
</evidence>
<proteinExistence type="predicted"/>
<protein>
    <recommendedName>
        <fullName evidence="6">LRRNT domain-containing protein</fullName>
    </recommendedName>
</protein>
<name>A0A8S3YX02_9EUPU</name>
<dbReference type="InterPro" id="IPR050333">
    <property type="entry name" value="SLRP"/>
</dbReference>
<dbReference type="InterPro" id="IPR032675">
    <property type="entry name" value="LRR_dom_sf"/>
</dbReference>
<dbReference type="Proteomes" id="UP000678393">
    <property type="component" value="Unassembled WGS sequence"/>
</dbReference>
<evidence type="ECO:0000256" key="2">
    <source>
        <dbReference type="ARBA" id="ARBA00022737"/>
    </source>
</evidence>
<dbReference type="OrthoDB" id="2013775at2759"/>
<evidence type="ECO:0000256" key="1">
    <source>
        <dbReference type="ARBA" id="ARBA00022614"/>
    </source>
</evidence>
<gene>
    <name evidence="4" type="ORF">CUNI_LOCUS5419</name>
</gene>
<feature type="signal peptide" evidence="3">
    <location>
        <begin position="1"/>
        <end position="17"/>
    </location>
</feature>
<comment type="caution">
    <text evidence="4">The sequence shown here is derived from an EMBL/GenBank/DDBJ whole genome shotgun (WGS) entry which is preliminary data.</text>
</comment>
<accession>A0A8S3YX02</accession>
<evidence type="ECO:0000313" key="4">
    <source>
        <dbReference type="EMBL" id="CAG5119861.1"/>
    </source>
</evidence>
<keyword evidence="2" id="KW-0677">Repeat</keyword>
<evidence type="ECO:0000256" key="3">
    <source>
        <dbReference type="SAM" id="SignalP"/>
    </source>
</evidence>
<dbReference type="PANTHER" id="PTHR45712:SF22">
    <property type="entry name" value="INSULIN-LIKE GROWTH FACTOR-BINDING PROTEIN COMPLEX ACID LABILE SUBUNIT"/>
    <property type="match status" value="1"/>
</dbReference>
<organism evidence="4 5">
    <name type="scientific">Candidula unifasciata</name>
    <dbReference type="NCBI Taxonomy" id="100452"/>
    <lineage>
        <taxon>Eukaryota</taxon>
        <taxon>Metazoa</taxon>
        <taxon>Spiralia</taxon>
        <taxon>Lophotrochozoa</taxon>
        <taxon>Mollusca</taxon>
        <taxon>Gastropoda</taxon>
        <taxon>Heterobranchia</taxon>
        <taxon>Euthyneura</taxon>
        <taxon>Panpulmonata</taxon>
        <taxon>Eupulmonata</taxon>
        <taxon>Stylommatophora</taxon>
        <taxon>Helicina</taxon>
        <taxon>Helicoidea</taxon>
        <taxon>Geomitridae</taxon>
        <taxon>Candidula</taxon>
    </lineage>
</organism>
<dbReference type="PROSITE" id="PS51450">
    <property type="entry name" value="LRR"/>
    <property type="match status" value="3"/>
</dbReference>
<dbReference type="Gene3D" id="3.80.10.10">
    <property type="entry name" value="Ribonuclease Inhibitor"/>
    <property type="match status" value="4"/>
</dbReference>
<dbReference type="AlphaFoldDB" id="A0A8S3YX02"/>
<dbReference type="PANTHER" id="PTHR45712">
    <property type="entry name" value="AGAP008170-PA"/>
    <property type="match status" value="1"/>
</dbReference>
<evidence type="ECO:0008006" key="6">
    <source>
        <dbReference type="Google" id="ProtNLM"/>
    </source>
</evidence>
<keyword evidence="5" id="KW-1185">Reference proteome</keyword>
<reference evidence="4" key="1">
    <citation type="submission" date="2021-04" db="EMBL/GenBank/DDBJ databases">
        <authorList>
            <consortium name="Molecular Ecology Group"/>
        </authorList>
    </citation>
    <scope>NUCLEOTIDE SEQUENCE</scope>
</reference>
<dbReference type="SMART" id="SM00364">
    <property type="entry name" value="LRR_BAC"/>
    <property type="match status" value="4"/>
</dbReference>
<keyword evidence="1" id="KW-0433">Leucine-rich repeat</keyword>
<dbReference type="SUPFAM" id="SSF52047">
    <property type="entry name" value="RNI-like"/>
    <property type="match status" value="1"/>
</dbReference>
<dbReference type="Pfam" id="PF13855">
    <property type="entry name" value="LRR_8"/>
    <property type="match status" value="2"/>
</dbReference>
<dbReference type="InterPro" id="IPR003591">
    <property type="entry name" value="Leu-rich_rpt_typical-subtyp"/>
</dbReference>
<keyword evidence="3" id="KW-0732">Signal</keyword>
<sequence>MEILYCTFFVGFLGVLGQYDCPYKECFCDQTDIYCDSQSLKSIPERNVQTKGFYVTLNLDSNQITTIPAGSLPPNLISLSLQGNPIETIDDTAFDESVNTLQTITFDGAKFTQVPAAVTRLRQLWNLNLYSVNILTWDDNAMKNLCPSLLSFQLVTGGVSSWPNWLKYCSNLTDISITSSGISSIPDDALDLVTNTLVQLQLHNNSLTSVPKAISKMTALNILSLEQNKITDLTWLPQLSNLSYLALTENRISDAGKLSSVLRPYANTLQTFSVYDNFLTSIPDLSFLTKIIELDYMNNHISDPYSGGIPENLTSLQLYKNFLTTVPTVMKTMKLLTELDLSYNRMLSIQGTDIPNRVTGVDLGNNIITELTDTSFPVNSNITYLLMSNNPLSKISLLAFQNLPQLQQLDLTHTKLTRMPLAISLLSKLQYLDVSGNTGLVCTCLEKGLASRISSLPSEAVVGDCGQTSLYVFFTELSHGCPTS</sequence>